<evidence type="ECO:0000313" key="2">
    <source>
        <dbReference type="EMBL" id="PMD24038.1"/>
    </source>
</evidence>
<proteinExistence type="predicted"/>
<dbReference type="AlphaFoldDB" id="A0A2J6QCS7"/>
<protein>
    <recommendedName>
        <fullName evidence="1">2EXR domain-containing protein</fullName>
    </recommendedName>
</protein>
<keyword evidence="3" id="KW-1185">Reference proteome</keyword>
<feature type="domain" description="2EXR" evidence="1">
    <location>
        <begin position="92"/>
        <end position="172"/>
    </location>
</feature>
<dbReference type="EMBL" id="KZ613473">
    <property type="protein sequence ID" value="PMD24038.1"/>
    <property type="molecule type" value="Genomic_DNA"/>
</dbReference>
<dbReference type="InterPro" id="IPR045518">
    <property type="entry name" value="2EXR"/>
</dbReference>
<evidence type="ECO:0000259" key="1">
    <source>
        <dbReference type="Pfam" id="PF20150"/>
    </source>
</evidence>
<reference evidence="2 3" key="1">
    <citation type="submission" date="2016-05" db="EMBL/GenBank/DDBJ databases">
        <title>A degradative enzymes factory behind the ericoid mycorrhizal symbiosis.</title>
        <authorList>
            <consortium name="DOE Joint Genome Institute"/>
            <person name="Martino E."/>
            <person name="Morin E."/>
            <person name="Grelet G."/>
            <person name="Kuo A."/>
            <person name="Kohler A."/>
            <person name="Daghino S."/>
            <person name="Barry K."/>
            <person name="Choi C."/>
            <person name="Cichocki N."/>
            <person name="Clum A."/>
            <person name="Copeland A."/>
            <person name="Hainaut M."/>
            <person name="Haridas S."/>
            <person name="Labutti K."/>
            <person name="Lindquist E."/>
            <person name="Lipzen A."/>
            <person name="Khouja H.-R."/>
            <person name="Murat C."/>
            <person name="Ohm R."/>
            <person name="Olson A."/>
            <person name="Spatafora J."/>
            <person name="Veneault-Fourrey C."/>
            <person name="Henrissat B."/>
            <person name="Grigoriev I."/>
            <person name="Martin F."/>
            <person name="Perotto S."/>
        </authorList>
    </citation>
    <scope>NUCLEOTIDE SEQUENCE [LARGE SCALE GENOMIC DNA]</scope>
    <source>
        <strain evidence="2 3">UAMH 7357</strain>
    </source>
</reference>
<dbReference type="Pfam" id="PF20150">
    <property type="entry name" value="2EXR"/>
    <property type="match status" value="1"/>
</dbReference>
<organism evidence="2 3">
    <name type="scientific">Hyaloscypha hepaticicola</name>
    <dbReference type="NCBI Taxonomy" id="2082293"/>
    <lineage>
        <taxon>Eukaryota</taxon>
        <taxon>Fungi</taxon>
        <taxon>Dikarya</taxon>
        <taxon>Ascomycota</taxon>
        <taxon>Pezizomycotina</taxon>
        <taxon>Leotiomycetes</taxon>
        <taxon>Helotiales</taxon>
        <taxon>Hyaloscyphaceae</taxon>
        <taxon>Hyaloscypha</taxon>
    </lineage>
</organism>
<evidence type="ECO:0000313" key="3">
    <source>
        <dbReference type="Proteomes" id="UP000235672"/>
    </source>
</evidence>
<dbReference type="Proteomes" id="UP000235672">
    <property type="component" value="Unassembled WGS sequence"/>
</dbReference>
<dbReference type="OrthoDB" id="3557569at2759"/>
<sequence length="212" mass="23919">MDSGSGMKVIKLTSLRPLRTIPENVILTRTRPAAIKIRSLAIRTAELARTMDSITDVSLPVPINLNREFGESMSQALGILSLSPLTFKKPSFNVFQKLPIEVRLKIWKLAELDPRLIVLKCVVGRPTQVAPLQGEPLLAVCREPRSEAQKTYKLYNWKGSPQRYLRSDVDIFYFPEVGLQGSDVWGKVTSILRLLGRSDMRHMKHLALDLTL</sequence>
<name>A0A2J6QCS7_9HELO</name>
<accession>A0A2J6QCS7</accession>
<gene>
    <name evidence="2" type="ORF">NA56DRAFT_24732</name>
</gene>